<evidence type="ECO:0000313" key="3">
    <source>
        <dbReference type="EMBL" id="QDO87916.1"/>
    </source>
</evidence>
<sequence>MPVLGGWFLRAASRGRVCRFGIQTLSEHEETVMSSQMDRVRSGRSPRPLQVAVTHARSALGQAVAEQLIRAGEQVTGVDQRSGTAGGLRLRWRLTDLESPQVVDALRGIEAVVHPAHGVDLRNELAEDPQARRARMIREVQTLTVAAAAAGVSHVVVLSSAMVYGARQDNPVPLAEDSPLRSADVEGMIADLVEVEELLDTARRVHPSVRITSVRPAAIVGPGVDSIITRHFEAPRMLVLKGTEPHWQFCHVEDLGSAVATVLHDGLGPAVAVGAPGSLTQEQVEQLSGLRHVSVAPTAAHGAADRLHRLGVLPLPPTDLAYISHPWVIEPVTLLEHGWRPAYDNAACLATLLEEARTGAGATVRRLERRDAALGAAGAASAAVAVVATAALLRRRRRRT</sequence>
<dbReference type="EMBL" id="CP041616">
    <property type="protein sequence ID" value="QDO87916.1"/>
    <property type="molecule type" value="Genomic_DNA"/>
</dbReference>
<dbReference type="Pfam" id="PF01370">
    <property type="entry name" value="Epimerase"/>
    <property type="match status" value="1"/>
</dbReference>
<accession>A0A516G8Q9</accession>
<keyword evidence="1" id="KW-0812">Transmembrane</keyword>
<dbReference type="InterPro" id="IPR051783">
    <property type="entry name" value="NAD(P)-dependent_oxidoreduct"/>
</dbReference>
<dbReference type="GO" id="GO:0004029">
    <property type="term" value="F:aldehyde dehydrogenase (NAD+) activity"/>
    <property type="evidence" value="ECO:0007669"/>
    <property type="project" value="TreeGrafter"/>
</dbReference>
<dbReference type="Gene3D" id="3.40.50.720">
    <property type="entry name" value="NAD(P)-binding Rossmann-like Domain"/>
    <property type="match status" value="1"/>
</dbReference>
<dbReference type="Proteomes" id="UP000315395">
    <property type="component" value="Chromosome"/>
</dbReference>
<dbReference type="AlphaFoldDB" id="A0A516G8Q9"/>
<keyword evidence="4" id="KW-1185">Reference proteome</keyword>
<evidence type="ECO:0000259" key="2">
    <source>
        <dbReference type="Pfam" id="PF01370"/>
    </source>
</evidence>
<feature type="transmembrane region" description="Helical" evidence="1">
    <location>
        <begin position="372"/>
        <end position="393"/>
    </location>
</feature>
<dbReference type="KEGG" id="orz:FNH13_05775"/>
<keyword evidence="1" id="KW-1133">Transmembrane helix</keyword>
<name>A0A516G8Q9_9MICO</name>
<keyword evidence="1" id="KW-0472">Membrane</keyword>
<protein>
    <submittedName>
        <fullName evidence="3">NAD-dependent epimerase/dehydratase family protein</fullName>
    </submittedName>
</protein>
<dbReference type="PANTHER" id="PTHR48079:SF6">
    <property type="entry name" value="NAD(P)-BINDING DOMAIN-CONTAINING PROTEIN-RELATED"/>
    <property type="match status" value="1"/>
</dbReference>
<reference evidence="3 4" key="1">
    <citation type="submission" date="2019-07" db="EMBL/GenBank/DDBJ databases">
        <title>complete genome sequencing of Ornithinimicrobium sp. H23M54.</title>
        <authorList>
            <person name="Bae J.-W."/>
            <person name="Lee S.-Y."/>
        </authorList>
    </citation>
    <scope>NUCLEOTIDE SEQUENCE [LARGE SCALE GENOMIC DNA]</scope>
    <source>
        <strain evidence="3 4">H23M54</strain>
    </source>
</reference>
<evidence type="ECO:0000313" key="4">
    <source>
        <dbReference type="Proteomes" id="UP000315395"/>
    </source>
</evidence>
<feature type="domain" description="NAD-dependent epimerase/dehydratase" evidence="2">
    <location>
        <begin position="53"/>
        <end position="265"/>
    </location>
</feature>
<dbReference type="GO" id="GO:0005737">
    <property type="term" value="C:cytoplasm"/>
    <property type="evidence" value="ECO:0007669"/>
    <property type="project" value="TreeGrafter"/>
</dbReference>
<organism evidence="3 4">
    <name type="scientific">Ornithinimicrobium ciconiae</name>
    <dbReference type="NCBI Taxonomy" id="2594265"/>
    <lineage>
        <taxon>Bacteria</taxon>
        <taxon>Bacillati</taxon>
        <taxon>Actinomycetota</taxon>
        <taxon>Actinomycetes</taxon>
        <taxon>Micrococcales</taxon>
        <taxon>Ornithinimicrobiaceae</taxon>
        <taxon>Ornithinimicrobium</taxon>
    </lineage>
</organism>
<dbReference type="InterPro" id="IPR001509">
    <property type="entry name" value="Epimerase_deHydtase"/>
</dbReference>
<proteinExistence type="predicted"/>
<dbReference type="SUPFAM" id="SSF51735">
    <property type="entry name" value="NAD(P)-binding Rossmann-fold domains"/>
    <property type="match status" value="1"/>
</dbReference>
<dbReference type="OrthoDB" id="9795501at2"/>
<dbReference type="InterPro" id="IPR036291">
    <property type="entry name" value="NAD(P)-bd_dom_sf"/>
</dbReference>
<dbReference type="PANTHER" id="PTHR48079">
    <property type="entry name" value="PROTEIN YEEZ"/>
    <property type="match status" value="1"/>
</dbReference>
<gene>
    <name evidence="3" type="ORF">FNH13_05775</name>
</gene>
<evidence type="ECO:0000256" key="1">
    <source>
        <dbReference type="SAM" id="Phobius"/>
    </source>
</evidence>